<feature type="disulfide bond" evidence="5">
    <location>
        <begin position="219"/>
        <end position="251"/>
    </location>
</feature>
<dbReference type="Pfam" id="PF00182">
    <property type="entry name" value="Glyco_hydro_19"/>
    <property type="match status" value="1"/>
</dbReference>
<evidence type="ECO:0000313" key="9">
    <source>
        <dbReference type="EMBL" id="GMH00249.1"/>
    </source>
</evidence>
<dbReference type="GO" id="GO:0006032">
    <property type="term" value="P:chitin catabolic process"/>
    <property type="evidence" value="ECO:0007669"/>
    <property type="project" value="InterPro"/>
</dbReference>
<dbReference type="Gene3D" id="1.10.530.10">
    <property type="match status" value="1"/>
</dbReference>
<dbReference type="PROSITE" id="PS50941">
    <property type="entry name" value="CHIT_BIND_I_2"/>
    <property type="match status" value="1"/>
</dbReference>
<evidence type="ECO:0000256" key="5">
    <source>
        <dbReference type="PIRSR" id="PIRSR001060-2"/>
    </source>
</evidence>
<dbReference type="SMART" id="SM00270">
    <property type="entry name" value="ChtBD1"/>
    <property type="match status" value="1"/>
</dbReference>
<feature type="domain" description="Chitin-binding type-1" evidence="8">
    <location>
        <begin position="20"/>
        <end position="61"/>
    </location>
</feature>
<dbReference type="PIRSF" id="PIRSF001060">
    <property type="entry name" value="Endochitinase"/>
    <property type="match status" value="1"/>
</dbReference>
<dbReference type="InterPro" id="IPR000726">
    <property type="entry name" value="Glyco_hydro_19_cat"/>
</dbReference>
<dbReference type="GO" id="GO:0005975">
    <property type="term" value="P:carbohydrate metabolic process"/>
    <property type="evidence" value="ECO:0007669"/>
    <property type="project" value="InterPro"/>
</dbReference>
<keyword evidence="2 7" id="KW-0732">Signal</keyword>
<feature type="chain" id="PRO_5041980609" description="Chitin-binding type-1 domain-containing protein" evidence="7">
    <location>
        <begin position="21"/>
        <end position="271"/>
    </location>
</feature>
<protein>
    <recommendedName>
        <fullName evidence="8">Chitin-binding type-1 domain-containing protein</fullName>
    </recommendedName>
</protein>
<keyword evidence="10" id="KW-1185">Reference proteome</keyword>
<dbReference type="InterPro" id="IPR016283">
    <property type="entry name" value="Glyco_hydro_19"/>
</dbReference>
<dbReference type="InterPro" id="IPR018371">
    <property type="entry name" value="Chitin-binding_1_CS"/>
</dbReference>
<dbReference type="SUPFAM" id="SSF53955">
    <property type="entry name" value="Lysozyme-like"/>
    <property type="match status" value="1"/>
</dbReference>
<dbReference type="Proteomes" id="UP001279734">
    <property type="component" value="Unassembled WGS sequence"/>
</dbReference>
<dbReference type="PRINTS" id="PR00451">
    <property type="entry name" value="CHITINBINDNG"/>
</dbReference>
<evidence type="ECO:0000256" key="6">
    <source>
        <dbReference type="PROSITE-ProRule" id="PRU00261"/>
    </source>
</evidence>
<reference evidence="9" key="1">
    <citation type="submission" date="2023-05" db="EMBL/GenBank/DDBJ databases">
        <title>Nepenthes gracilis genome sequencing.</title>
        <authorList>
            <person name="Fukushima K."/>
        </authorList>
    </citation>
    <scope>NUCLEOTIDE SEQUENCE</scope>
    <source>
        <strain evidence="9">SING2019-196</strain>
    </source>
</reference>
<evidence type="ECO:0000259" key="8">
    <source>
        <dbReference type="PROSITE" id="PS50941"/>
    </source>
</evidence>
<evidence type="ECO:0000256" key="2">
    <source>
        <dbReference type="ARBA" id="ARBA00022729"/>
    </source>
</evidence>
<keyword evidence="3" id="KW-0611">Plant defense</keyword>
<dbReference type="SUPFAM" id="SSF57016">
    <property type="entry name" value="Plant lectins/antimicrobial peptides"/>
    <property type="match status" value="1"/>
</dbReference>
<dbReference type="GO" id="GO:0008061">
    <property type="term" value="F:chitin binding"/>
    <property type="evidence" value="ECO:0007669"/>
    <property type="project" value="UniProtKB-UniRule"/>
</dbReference>
<dbReference type="PANTHER" id="PTHR22595:SF79">
    <property type="entry name" value="CHITINASE 12"/>
    <property type="match status" value="1"/>
</dbReference>
<dbReference type="GO" id="GO:0016998">
    <property type="term" value="P:cell wall macromolecule catabolic process"/>
    <property type="evidence" value="ECO:0007669"/>
    <property type="project" value="InterPro"/>
</dbReference>
<dbReference type="AlphaFoldDB" id="A0AAD3P978"/>
<dbReference type="GO" id="GO:0004568">
    <property type="term" value="F:chitinase activity"/>
    <property type="evidence" value="ECO:0007669"/>
    <property type="project" value="InterPro"/>
</dbReference>
<evidence type="ECO:0000256" key="4">
    <source>
        <dbReference type="ARBA" id="ARBA00023157"/>
    </source>
</evidence>
<sequence length="271" mass="28995">MENCVVLLLLILAFLSGISAGQCGSQAGGALCPNGLCCSKYGWCGSSDAYCRDSCQSQFNGGSTPTPPTPSMPRPPSGVGSAVMLAPSLPLCSLIRCLNIETITPALPMDSTPMMHSSLPPATFLDLEPPAILLLGNYNYGPCGRAFKQPLLNNPDLVATDPTVSFESAMWFWMTAQGNKPSCHDVITGKWTPSEADKEAGRVPGYGVITNIINGGVECGHGPDSRDEDRIGFYKRYCDILGVSYGNNVDCNDQKPFSRAILFCGWFLSKY</sequence>
<evidence type="ECO:0000256" key="3">
    <source>
        <dbReference type="ARBA" id="ARBA00022821"/>
    </source>
</evidence>
<dbReference type="PROSITE" id="PS00774">
    <property type="entry name" value="CHITINASE_19_2"/>
    <property type="match status" value="1"/>
</dbReference>
<dbReference type="PANTHER" id="PTHR22595">
    <property type="entry name" value="CHITINASE-RELATED"/>
    <property type="match status" value="1"/>
</dbReference>
<dbReference type="GO" id="GO:0045840">
    <property type="term" value="P:positive regulation of mitotic nuclear division"/>
    <property type="evidence" value="ECO:0007669"/>
    <property type="project" value="UniProtKB-ARBA"/>
</dbReference>
<evidence type="ECO:0000256" key="1">
    <source>
        <dbReference type="ARBA" id="ARBA00022669"/>
    </source>
</evidence>
<dbReference type="Gene3D" id="3.30.60.10">
    <property type="entry name" value="Endochitinase-like"/>
    <property type="match status" value="1"/>
</dbReference>
<proteinExistence type="predicted"/>
<dbReference type="CDD" id="cd06921">
    <property type="entry name" value="ChtBD1_GH19_hevein"/>
    <property type="match status" value="1"/>
</dbReference>
<dbReference type="EMBL" id="BSYO01000002">
    <property type="protein sequence ID" value="GMH00249.1"/>
    <property type="molecule type" value="Genomic_DNA"/>
</dbReference>
<name>A0AAD3P978_NEPGR</name>
<comment type="caution">
    <text evidence="9">The sequence shown here is derived from an EMBL/GenBank/DDBJ whole genome shotgun (WGS) entry which is preliminary data.</text>
</comment>
<evidence type="ECO:0000256" key="7">
    <source>
        <dbReference type="SAM" id="SignalP"/>
    </source>
</evidence>
<feature type="disulfide bond" evidence="5 6">
    <location>
        <begin position="37"/>
        <end position="51"/>
    </location>
</feature>
<organism evidence="9 10">
    <name type="scientific">Nepenthes gracilis</name>
    <name type="common">Slender pitcher plant</name>
    <dbReference type="NCBI Taxonomy" id="150966"/>
    <lineage>
        <taxon>Eukaryota</taxon>
        <taxon>Viridiplantae</taxon>
        <taxon>Streptophyta</taxon>
        <taxon>Embryophyta</taxon>
        <taxon>Tracheophyta</taxon>
        <taxon>Spermatophyta</taxon>
        <taxon>Magnoliopsida</taxon>
        <taxon>eudicotyledons</taxon>
        <taxon>Gunneridae</taxon>
        <taxon>Pentapetalae</taxon>
        <taxon>Caryophyllales</taxon>
        <taxon>Nepenthaceae</taxon>
        <taxon>Nepenthes</taxon>
    </lineage>
</organism>
<evidence type="ECO:0000313" key="10">
    <source>
        <dbReference type="Proteomes" id="UP001279734"/>
    </source>
</evidence>
<dbReference type="GO" id="GO:0050832">
    <property type="term" value="P:defense response to fungus"/>
    <property type="evidence" value="ECO:0007669"/>
    <property type="project" value="UniProtKB-ARBA"/>
</dbReference>
<dbReference type="InterPro" id="IPR001002">
    <property type="entry name" value="Chitin-bd_1"/>
</dbReference>
<dbReference type="CDD" id="cd00325">
    <property type="entry name" value="chitinase_GH19"/>
    <property type="match status" value="1"/>
</dbReference>
<dbReference type="Pfam" id="PF00187">
    <property type="entry name" value="Chitin_bind_1"/>
    <property type="match status" value="1"/>
</dbReference>
<accession>A0AAD3P978</accession>
<keyword evidence="1 6" id="KW-0147">Chitin-binding</keyword>
<dbReference type="FunFam" id="3.30.60.10:FF:000001">
    <property type="entry name" value="Basic endochitinase"/>
    <property type="match status" value="1"/>
</dbReference>
<keyword evidence="4 5" id="KW-1015">Disulfide bond</keyword>
<feature type="signal peptide" evidence="7">
    <location>
        <begin position="1"/>
        <end position="20"/>
    </location>
</feature>
<gene>
    <name evidence="9" type="ORF">Nepgr_002088</name>
</gene>
<feature type="disulfide bond" evidence="5 6">
    <location>
        <begin position="23"/>
        <end position="38"/>
    </location>
</feature>
<feature type="disulfide bond" evidence="5 6">
    <location>
        <begin position="32"/>
        <end position="44"/>
    </location>
</feature>
<dbReference type="PROSITE" id="PS00026">
    <property type="entry name" value="CHIT_BIND_I_1"/>
    <property type="match status" value="1"/>
</dbReference>
<comment type="caution">
    <text evidence="6">Lacks conserved residue(s) required for the propagation of feature annotation.</text>
</comment>
<dbReference type="InterPro" id="IPR023346">
    <property type="entry name" value="Lysozyme-like_dom_sf"/>
</dbReference>
<dbReference type="InterPro" id="IPR036861">
    <property type="entry name" value="Endochitinase-like_sf"/>
</dbReference>